<keyword evidence="10" id="KW-1185">Reference proteome</keyword>
<dbReference type="Proteomes" id="UP000265431">
    <property type="component" value="Unassembled WGS sequence"/>
</dbReference>
<evidence type="ECO:0000256" key="2">
    <source>
        <dbReference type="ARBA" id="ARBA00022722"/>
    </source>
</evidence>
<keyword evidence="2" id="KW-0540">Nuclease</keyword>
<accession>A0A399QXT6</accession>
<dbReference type="GO" id="GO:0004519">
    <property type="term" value="F:endonuclease activity"/>
    <property type="evidence" value="ECO:0007669"/>
    <property type="project" value="UniProtKB-KW"/>
</dbReference>
<keyword evidence="4" id="KW-0255">Endonuclease</keyword>
<dbReference type="PANTHER" id="PTHR30001:SF1">
    <property type="entry name" value="RIBONUCLEASE E_G-LIKE PROTEIN, CHLOROPLASTIC"/>
    <property type="match status" value="1"/>
</dbReference>
<evidence type="ECO:0000313" key="9">
    <source>
        <dbReference type="EMBL" id="RIJ22312.1"/>
    </source>
</evidence>
<evidence type="ECO:0000256" key="3">
    <source>
        <dbReference type="ARBA" id="ARBA00022723"/>
    </source>
</evidence>
<proteinExistence type="predicted"/>
<dbReference type="GO" id="GO:0046872">
    <property type="term" value="F:metal ion binding"/>
    <property type="evidence" value="ECO:0007669"/>
    <property type="project" value="UniProtKB-KW"/>
</dbReference>
<keyword evidence="3" id="KW-0479">Metal-binding</keyword>
<gene>
    <name evidence="9" type="ORF">D1224_12215</name>
</gene>
<keyword evidence="7" id="KW-0694">RNA-binding</keyword>
<dbReference type="EMBL" id="QWGB01000007">
    <property type="protein sequence ID" value="RIJ22312.1"/>
    <property type="molecule type" value="Genomic_DNA"/>
</dbReference>
<dbReference type="GO" id="GO:0004540">
    <property type="term" value="F:RNA nuclease activity"/>
    <property type="evidence" value="ECO:0007669"/>
    <property type="project" value="InterPro"/>
</dbReference>
<dbReference type="AlphaFoldDB" id="A0A399QXT6"/>
<dbReference type="Pfam" id="PF10150">
    <property type="entry name" value="RNase_E_G"/>
    <property type="match status" value="1"/>
</dbReference>
<evidence type="ECO:0000256" key="1">
    <source>
        <dbReference type="ARBA" id="ARBA00001946"/>
    </source>
</evidence>
<evidence type="ECO:0000256" key="4">
    <source>
        <dbReference type="ARBA" id="ARBA00022759"/>
    </source>
</evidence>
<dbReference type="GO" id="GO:0016787">
    <property type="term" value="F:hydrolase activity"/>
    <property type="evidence" value="ECO:0007669"/>
    <property type="project" value="UniProtKB-KW"/>
</dbReference>
<dbReference type="InterPro" id="IPR019307">
    <property type="entry name" value="RNA-bd_AU-1/RNase_E/G"/>
</dbReference>
<evidence type="ECO:0000259" key="8">
    <source>
        <dbReference type="Pfam" id="PF10150"/>
    </source>
</evidence>
<feature type="domain" description="RNA-binding protein AU-1/Ribonuclease E/G" evidence="8">
    <location>
        <begin position="120"/>
        <end position="259"/>
    </location>
</feature>
<dbReference type="RefSeq" id="WP_119380230.1">
    <property type="nucleotide sequence ID" value="NZ_QWGB01000007.1"/>
</dbReference>
<evidence type="ECO:0000313" key="10">
    <source>
        <dbReference type="Proteomes" id="UP000265431"/>
    </source>
</evidence>
<keyword evidence="5" id="KW-0378">Hydrolase</keyword>
<comment type="caution">
    <text evidence="9">The sequence shown here is derived from an EMBL/GenBank/DDBJ whole genome shotgun (WGS) entry which is preliminary data.</text>
</comment>
<comment type="cofactor">
    <cofactor evidence="1">
        <name>Mg(2+)</name>
        <dbReference type="ChEBI" id="CHEBI:18420"/>
    </cofactor>
</comment>
<organism evidence="9 10">
    <name type="scientific">Henriciella barbarensis</name>
    <dbReference type="NCBI Taxonomy" id="86342"/>
    <lineage>
        <taxon>Bacteria</taxon>
        <taxon>Pseudomonadati</taxon>
        <taxon>Pseudomonadota</taxon>
        <taxon>Alphaproteobacteria</taxon>
        <taxon>Hyphomonadales</taxon>
        <taxon>Hyphomonadaceae</taxon>
        <taxon>Henriciella</taxon>
    </lineage>
</organism>
<dbReference type="GO" id="GO:0005737">
    <property type="term" value="C:cytoplasm"/>
    <property type="evidence" value="ECO:0007669"/>
    <property type="project" value="TreeGrafter"/>
</dbReference>
<evidence type="ECO:0000256" key="6">
    <source>
        <dbReference type="ARBA" id="ARBA00022842"/>
    </source>
</evidence>
<sequence>MSQPPRILVHRTPGEVRAAAFDSEGKPFRLFVERWGGGAGGLRLGDVAEARLRRRAPEQGGAFFEAASGEEIFVRTNDTGKLTEGASAPIEIVMEARRDKLARGKLRKSLPAETVPAIDRWRKSISEAVTLEDAETATEYDQIDSAFDEALASWCPLPGGGNLGIERTRALTAIDIDTAGRISKGSAGARAFSVNREAVQIAARQLSLRNLGGLVVLDCVGPVTASTSDKLRAGLQESFASCSTRQIEVLRPSPFGLLQAQLAWAHAPVEDRLLDAQGRQTPETELLALFRAAARETAANRTGFYRLTLSAHALQAYIARRKQCDDLLREAFSGRVKIASGKGEKSVVRKE</sequence>
<dbReference type="GO" id="GO:0006364">
    <property type="term" value="P:rRNA processing"/>
    <property type="evidence" value="ECO:0007669"/>
    <property type="project" value="TreeGrafter"/>
</dbReference>
<dbReference type="GO" id="GO:0003723">
    <property type="term" value="F:RNA binding"/>
    <property type="evidence" value="ECO:0007669"/>
    <property type="project" value="UniProtKB-KW"/>
</dbReference>
<name>A0A399QXT6_9PROT</name>
<reference evidence="9 10" key="1">
    <citation type="submission" date="2018-08" db="EMBL/GenBank/DDBJ databases">
        <title>Henriciella mobilis sp. nov., isolated from seawater.</title>
        <authorList>
            <person name="Cheng H."/>
            <person name="Wu Y.-H."/>
            <person name="Xu X.-W."/>
            <person name="Guo L.-L."/>
        </authorList>
    </citation>
    <scope>NUCLEOTIDE SEQUENCE [LARGE SCALE GENOMIC DNA]</scope>
    <source>
        <strain evidence="9 10">CCUG66934</strain>
    </source>
</reference>
<evidence type="ECO:0000256" key="7">
    <source>
        <dbReference type="ARBA" id="ARBA00022884"/>
    </source>
</evidence>
<dbReference type="OrthoDB" id="9804278at2"/>
<protein>
    <recommendedName>
        <fullName evidence="8">RNA-binding protein AU-1/Ribonuclease E/G domain-containing protein</fullName>
    </recommendedName>
</protein>
<keyword evidence="6" id="KW-0460">Magnesium</keyword>
<dbReference type="PANTHER" id="PTHR30001">
    <property type="entry name" value="RIBONUCLEASE"/>
    <property type="match status" value="1"/>
</dbReference>
<dbReference type="InterPro" id="IPR004659">
    <property type="entry name" value="RNase_E/G"/>
</dbReference>
<evidence type="ECO:0000256" key="5">
    <source>
        <dbReference type="ARBA" id="ARBA00022801"/>
    </source>
</evidence>